<evidence type="ECO:0000256" key="1">
    <source>
        <dbReference type="SAM" id="MobiDB-lite"/>
    </source>
</evidence>
<evidence type="ECO:0000313" key="3">
    <source>
        <dbReference type="Proteomes" id="UP001233673"/>
    </source>
</evidence>
<comment type="caution">
    <text evidence="2">The sequence shown here is derived from an EMBL/GenBank/DDBJ whole genome shotgun (WGS) entry which is preliminary data.</text>
</comment>
<sequence length="61" mass="6839">MQSTNGSPGAGIVEEVRGMDRVQIAEQIDRARKSSSAEIVERQRLSRRERAERAAARFRPA</sequence>
<reference evidence="3" key="1">
    <citation type="submission" date="2023-05" db="EMBL/GenBank/DDBJ databases">
        <title>Draft genome of Pseudofrankia sp. BMG5.37.</title>
        <authorList>
            <person name="Gtari M."/>
            <person name="Ghodhbane F."/>
            <person name="Sbissi I."/>
        </authorList>
    </citation>
    <scope>NUCLEOTIDE SEQUENCE [LARGE SCALE GENOMIC DNA]</scope>
    <source>
        <strain evidence="3">BMG 814</strain>
    </source>
</reference>
<dbReference type="EMBL" id="JASNFN010000001">
    <property type="protein sequence ID" value="MDP5181134.1"/>
    <property type="molecule type" value="Genomic_DNA"/>
</dbReference>
<accession>A0ABT9I7G8</accession>
<gene>
    <name evidence="2" type="ORF">QOZ88_00640</name>
</gene>
<keyword evidence="3" id="KW-1185">Reference proteome</keyword>
<proteinExistence type="predicted"/>
<dbReference type="Proteomes" id="UP001233673">
    <property type="component" value="Unassembled WGS sequence"/>
</dbReference>
<name>A0ABT9I7G8_9ACTN</name>
<organism evidence="2 3">
    <name type="scientific">Blastococcus carthaginiensis</name>
    <dbReference type="NCBI Taxonomy" id="3050034"/>
    <lineage>
        <taxon>Bacteria</taxon>
        <taxon>Bacillati</taxon>
        <taxon>Actinomycetota</taxon>
        <taxon>Actinomycetes</taxon>
        <taxon>Geodermatophilales</taxon>
        <taxon>Geodermatophilaceae</taxon>
        <taxon>Blastococcus</taxon>
    </lineage>
</organism>
<protein>
    <submittedName>
        <fullName evidence="2">Uncharacterized protein</fullName>
    </submittedName>
</protein>
<feature type="region of interest" description="Disordered" evidence="1">
    <location>
        <begin position="28"/>
        <end position="61"/>
    </location>
</feature>
<evidence type="ECO:0000313" key="2">
    <source>
        <dbReference type="EMBL" id="MDP5181134.1"/>
    </source>
</evidence>
<dbReference type="RefSeq" id="WP_305997909.1">
    <property type="nucleotide sequence ID" value="NZ_JASNFN010000001.1"/>
</dbReference>
<feature type="compositionally biased region" description="Basic and acidic residues" evidence="1">
    <location>
        <begin position="39"/>
        <end position="55"/>
    </location>
</feature>